<sequence length="159" mass="18928">MIQSNLEKLIHRINHYIVNNKCLFNKNFSFKILLNIENKQIFKNGFCGAITAQGIQCSRKNKSDSIFCGLHRCDSRAHKRKRTKTINYLDIRDNHTCNVYEVVCDCNNSCIDMGRRTRLTYKNRNYLLDNTTNILYQRTDDCIIELGNFYRFNFNFKYI</sequence>
<evidence type="ECO:0000313" key="1">
    <source>
        <dbReference type="EMBL" id="QHS86529.1"/>
    </source>
</evidence>
<accession>A0A6C0B4R5</accession>
<reference evidence="1" key="1">
    <citation type="journal article" date="2020" name="Nature">
        <title>Giant virus diversity and host interactions through global metagenomics.</title>
        <authorList>
            <person name="Schulz F."/>
            <person name="Roux S."/>
            <person name="Paez-Espino D."/>
            <person name="Jungbluth S."/>
            <person name="Walsh D.A."/>
            <person name="Denef V.J."/>
            <person name="McMahon K.D."/>
            <person name="Konstantinidis K.T."/>
            <person name="Eloe-Fadrosh E.A."/>
            <person name="Kyrpides N.C."/>
            <person name="Woyke T."/>
        </authorList>
    </citation>
    <scope>NUCLEOTIDE SEQUENCE</scope>
    <source>
        <strain evidence="1">GVMAG-M-3300009422-16</strain>
    </source>
</reference>
<organism evidence="1">
    <name type="scientific">viral metagenome</name>
    <dbReference type="NCBI Taxonomy" id="1070528"/>
    <lineage>
        <taxon>unclassified sequences</taxon>
        <taxon>metagenomes</taxon>
        <taxon>organismal metagenomes</taxon>
    </lineage>
</organism>
<dbReference type="EMBL" id="MN739058">
    <property type="protein sequence ID" value="QHS86529.1"/>
    <property type="molecule type" value="Genomic_DNA"/>
</dbReference>
<protein>
    <submittedName>
        <fullName evidence="1">Uncharacterized protein</fullName>
    </submittedName>
</protein>
<dbReference type="AlphaFoldDB" id="A0A6C0B4R5"/>
<name>A0A6C0B4R5_9ZZZZ</name>
<proteinExistence type="predicted"/>